<feature type="signal peptide" evidence="1">
    <location>
        <begin position="1"/>
        <end position="23"/>
    </location>
</feature>
<dbReference type="AlphaFoldDB" id="A0A385SYY2"/>
<protein>
    <recommendedName>
        <fullName evidence="4">LVIVD repeat-containing protein</fullName>
    </recommendedName>
</protein>
<keyword evidence="1" id="KW-0732">Signal</keyword>
<dbReference type="KEGG" id="chk:D4L85_26760"/>
<evidence type="ECO:0000256" key="1">
    <source>
        <dbReference type="SAM" id="SignalP"/>
    </source>
</evidence>
<dbReference type="OrthoDB" id="1521841at2"/>
<organism evidence="2 3">
    <name type="scientific">Chryseolinea soli</name>
    <dbReference type="NCBI Taxonomy" id="2321403"/>
    <lineage>
        <taxon>Bacteria</taxon>
        <taxon>Pseudomonadati</taxon>
        <taxon>Bacteroidota</taxon>
        <taxon>Cytophagia</taxon>
        <taxon>Cytophagales</taxon>
        <taxon>Fulvivirgaceae</taxon>
        <taxon>Chryseolinea</taxon>
    </lineage>
</organism>
<evidence type="ECO:0000313" key="3">
    <source>
        <dbReference type="Proteomes" id="UP000266183"/>
    </source>
</evidence>
<reference evidence="3" key="1">
    <citation type="submission" date="2018-09" db="EMBL/GenBank/DDBJ databases">
        <title>Chryseolinea sp. KIS68-18 isolated from soil.</title>
        <authorList>
            <person name="Weon H.-Y."/>
            <person name="Kwon S.-W."/>
            <person name="Lee S.A."/>
        </authorList>
    </citation>
    <scope>NUCLEOTIDE SEQUENCE [LARGE SCALE GENOMIC DNA]</scope>
    <source>
        <strain evidence="3">KIS68-18</strain>
    </source>
</reference>
<gene>
    <name evidence="2" type="ORF">D4L85_26760</name>
</gene>
<sequence length="250" mass="27152">MRTRILFILCIVMAGLAAFSCQDSDGTTTDGLSGKGGSTARFAVTATHLFAVEDDALKVYQIMGNGALEKINAIQLNPGVETIFTRDHWLYLGTVDAMITYDIATPANPLFVSSYSHVVSCDPVVVQDTLAFVTLRTFSCRPSNTNQLEIINIKNPQQPVRLSSYGLNSPYGLGVDGDLLFVCEGESGLTVLNVKDPMNIHLIKRYDEDDAYDVIPHDGTLILTGKDGVAQYDYTDPDAIKKLSLIPVAP</sequence>
<dbReference type="RefSeq" id="WP_119757184.1">
    <property type="nucleotide sequence ID" value="NZ_CP032382.1"/>
</dbReference>
<evidence type="ECO:0000313" key="2">
    <source>
        <dbReference type="EMBL" id="AYB33958.1"/>
    </source>
</evidence>
<name>A0A385SYY2_9BACT</name>
<evidence type="ECO:0008006" key="4">
    <source>
        <dbReference type="Google" id="ProtNLM"/>
    </source>
</evidence>
<proteinExistence type="predicted"/>
<dbReference type="EMBL" id="CP032382">
    <property type="protein sequence ID" value="AYB33958.1"/>
    <property type="molecule type" value="Genomic_DNA"/>
</dbReference>
<keyword evidence="3" id="KW-1185">Reference proteome</keyword>
<feature type="chain" id="PRO_5017216770" description="LVIVD repeat-containing protein" evidence="1">
    <location>
        <begin position="24"/>
        <end position="250"/>
    </location>
</feature>
<dbReference type="SUPFAM" id="SSF63825">
    <property type="entry name" value="YWTD domain"/>
    <property type="match status" value="1"/>
</dbReference>
<dbReference type="Proteomes" id="UP000266183">
    <property type="component" value="Chromosome"/>
</dbReference>
<accession>A0A385SYY2</accession>
<dbReference type="PROSITE" id="PS51257">
    <property type="entry name" value="PROKAR_LIPOPROTEIN"/>
    <property type="match status" value="1"/>
</dbReference>